<keyword evidence="1" id="KW-0812">Transmembrane</keyword>
<keyword evidence="1" id="KW-1133">Transmembrane helix</keyword>
<evidence type="ECO:0000313" key="3">
    <source>
        <dbReference type="EMBL" id="QJA67923.1"/>
    </source>
</evidence>
<keyword evidence="1" id="KW-0472">Membrane</keyword>
<dbReference type="EMBL" id="MT144589">
    <property type="protein sequence ID" value="QJH93545.1"/>
    <property type="molecule type" value="Genomic_DNA"/>
</dbReference>
<reference evidence="2" key="1">
    <citation type="submission" date="2020-03" db="EMBL/GenBank/DDBJ databases">
        <title>The deep terrestrial virosphere.</title>
        <authorList>
            <person name="Holmfeldt K."/>
            <person name="Nilsson E."/>
            <person name="Simone D."/>
            <person name="Lopez-Fernandez M."/>
            <person name="Wu X."/>
            <person name="de Brujin I."/>
            <person name="Lundin D."/>
            <person name="Andersson A."/>
            <person name="Bertilsson S."/>
            <person name="Dopson M."/>
        </authorList>
    </citation>
    <scope>NUCLEOTIDE SEQUENCE</scope>
    <source>
        <strain evidence="5">MM415A00093</strain>
        <strain evidence="3">MM415B00143</strain>
        <strain evidence="2">TM448A00087</strain>
        <strain evidence="4">TM448B00099</strain>
    </source>
</reference>
<feature type="transmembrane region" description="Helical" evidence="1">
    <location>
        <begin position="6"/>
        <end position="23"/>
    </location>
</feature>
<dbReference type="EMBL" id="MT145187">
    <property type="protein sequence ID" value="QJI04573.1"/>
    <property type="molecule type" value="Genomic_DNA"/>
</dbReference>
<organism evidence="2">
    <name type="scientific">viral metagenome</name>
    <dbReference type="NCBI Taxonomy" id="1070528"/>
    <lineage>
        <taxon>unclassified sequences</taxon>
        <taxon>metagenomes</taxon>
        <taxon>organismal metagenomes</taxon>
    </lineage>
</organism>
<protein>
    <submittedName>
        <fullName evidence="2">Uncharacterized protein</fullName>
    </submittedName>
</protein>
<dbReference type="EMBL" id="MT143973">
    <property type="protein sequence ID" value="QJA44105.1"/>
    <property type="molecule type" value="Genomic_DNA"/>
</dbReference>
<dbReference type="AlphaFoldDB" id="A0A6H1Z9Z6"/>
<evidence type="ECO:0000313" key="5">
    <source>
        <dbReference type="EMBL" id="QJI04573.1"/>
    </source>
</evidence>
<sequence length="84" mass="10212">MNNKWLPWILTTLIGIGMAYATYTNARMDRQTESQLGMHKEYVTRLEYNKDYAFFCGRFDRLDNLMENIDKKMDRMRDYLKNNK</sequence>
<accession>A0A6H1Z9Z6</accession>
<proteinExistence type="predicted"/>
<name>A0A6H1Z9Z6_9ZZZZ</name>
<evidence type="ECO:0000313" key="4">
    <source>
        <dbReference type="EMBL" id="QJH93545.1"/>
    </source>
</evidence>
<gene>
    <name evidence="5" type="ORF">MM415A00093_0066</name>
    <name evidence="3" type="ORF">MM415B00143_0074</name>
    <name evidence="2" type="ORF">TM448A00087_0038</name>
    <name evidence="4" type="ORF">TM448B00099_0021</name>
</gene>
<evidence type="ECO:0000313" key="2">
    <source>
        <dbReference type="EMBL" id="QJA44105.1"/>
    </source>
</evidence>
<evidence type="ECO:0000256" key="1">
    <source>
        <dbReference type="SAM" id="Phobius"/>
    </source>
</evidence>
<dbReference type="EMBL" id="MT141577">
    <property type="protein sequence ID" value="QJA67923.1"/>
    <property type="molecule type" value="Genomic_DNA"/>
</dbReference>